<protein>
    <submittedName>
        <fullName evidence="5">Uncharacterized protein</fullName>
    </submittedName>
</protein>
<keyword evidence="6" id="KW-1185">Reference proteome</keyword>
<dbReference type="AlphaFoldDB" id="G7YJ42"/>
<reference key="2">
    <citation type="submission" date="2011-10" db="EMBL/GenBank/DDBJ databases">
        <title>The genome and transcriptome sequence of Clonorchis sinensis provide insights into the carcinogenic liver fluke.</title>
        <authorList>
            <person name="Wang X."/>
            <person name="Huang Y."/>
            <person name="Chen W."/>
            <person name="Liu H."/>
            <person name="Guo L."/>
            <person name="Chen Y."/>
            <person name="Luo F."/>
            <person name="Zhou W."/>
            <person name="Sun J."/>
            <person name="Mao Q."/>
            <person name="Liang P."/>
            <person name="Zhou C."/>
            <person name="Tian Y."/>
            <person name="Men J."/>
            <person name="Lv X."/>
            <person name="Huang L."/>
            <person name="Zhou J."/>
            <person name="Hu Y."/>
            <person name="Li R."/>
            <person name="Zhang F."/>
            <person name="Lei H."/>
            <person name="Li X."/>
            <person name="Hu X."/>
            <person name="Liang C."/>
            <person name="Xu J."/>
            <person name="Wu Z."/>
            <person name="Yu X."/>
        </authorList>
    </citation>
    <scope>NUCLEOTIDE SEQUENCE</scope>
    <source>
        <strain>Henan</strain>
    </source>
</reference>
<comment type="similarity">
    <text evidence="2">Belongs to the NPY family.</text>
</comment>
<name>G7YJ42_CLOSI</name>
<dbReference type="GO" id="GO:0005179">
    <property type="term" value="F:hormone activity"/>
    <property type="evidence" value="ECO:0007669"/>
    <property type="project" value="InterPro"/>
</dbReference>
<accession>G7YJ42</accession>
<proteinExistence type="inferred from homology"/>
<dbReference type="Pfam" id="PF00159">
    <property type="entry name" value="Hormone_3"/>
    <property type="match status" value="1"/>
</dbReference>
<keyword evidence="3" id="KW-0964">Secreted</keyword>
<evidence type="ECO:0000256" key="4">
    <source>
        <dbReference type="SAM" id="SignalP"/>
    </source>
</evidence>
<evidence type="ECO:0000256" key="2">
    <source>
        <dbReference type="ARBA" id="ARBA00010022"/>
    </source>
</evidence>
<feature type="non-terminal residue" evidence="5">
    <location>
        <position position="1"/>
    </location>
</feature>
<evidence type="ECO:0000313" key="5">
    <source>
        <dbReference type="EMBL" id="GAA52975.1"/>
    </source>
</evidence>
<feature type="chain" id="PRO_5003506522" evidence="4">
    <location>
        <begin position="33"/>
        <end position="532"/>
    </location>
</feature>
<comment type="subcellular location">
    <subcellularLocation>
        <location evidence="1">Secreted</location>
    </subcellularLocation>
</comment>
<dbReference type="PROSITE" id="PS50276">
    <property type="entry name" value="PANCREATIC_HORMONE_2"/>
    <property type="match status" value="1"/>
</dbReference>
<gene>
    <name evidence="5" type="ORF">CLF_109249</name>
</gene>
<dbReference type="Proteomes" id="UP000008909">
    <property type="component" value="Unassembled WGS sequence"/>
</dbReference>
<organism evidence="5 6">
    <name type="scientific">Clonorchis sinensis</name>
    <name type="common">Chinese liver fluke</name>
    <dbReference type="NCBI Taxonomy" id="79923"/>
    <lineage>
        <taxon>Eukaryota</taxon>
        <taxon>Metazoa</taxon>
        <taxon>Spiralia</taxon>
        <taxon>Lophotrochozoa</taxon>
        <taxon>Platyhelminthes</taxon>
        <taxon>Trematoda</taxon>
        <taxon>Digenea</taxon>
        <taxon>Opisthorchiida</taxon>
        <taxon>Opisthorchiata</taxon>
        <taxon>Opisthorchiidae</taxon>
        <taxon>Clonorchis</taxon>
    </lineage>
</organism>
<feature type="signal peptide" evidence="4">
    <location>
        <begin position="1"/>
        <end position="32"/>
    </location>
</feature>
<sequence>IQSRCRHAKRPSDVRNLLVLLLAFFMLVTTTAFPNFREANGYYDIPGFEELSGDEELVQPYHRQSRNEITQPKKPKTFINPDAVKAYLRALNDYFIAIGRPRSSKKHLRLLFLFEDENDVVCIIQIDKFFPQAIRMPGKWRRSIHLKECEYSANATLSSPESRLMLSCQCLMSHQNRMEKRYRTSAWSDSTKPFQNDRQLVIGSHHRWQSDRFDFVAGMPLEDFIWPDDFSYFGSKYCIKVVRDITKVDQSFNIVRATINRYPVKQGYFRPVTCGYTNPCACCRRSLCISRANEFSSKKYTTNSLYCTSEYVSRLDYLPYRTLTALNKEYIKISSWEQIIDRSERLPSCFGVIIPANVFTLEQYDGCARPIERRSSNCPGCDGRLTRQSGLHSQFVHTKMRKPVVGCRRVFSNLEFGTANNSDELSHRSIHQLRRGLYSTIVQAGSTFLPRFSVTELGSWVNELPRKVKNWFSKRFRPKYLNSTENSITIIEKYTHLQINLFFSKPVVGCRRIFSNLMSSALSITITFLIKW</sequence>
<dbReference type="InterPro" id="IPR001955">
    <property type="entry name" value="Pancreatic_hormone-like"/>
</dbReference>
<evidence type="ECO:0000256" key="1">
    <source>
        <dbReference type="ARBA" id="ARBA00004613"/>
    </source>
</evidence>
<evidence type="ECO:0000313" key="6">
    <source>
        <dbReference type="Proteomes" id="UP000008909"/>
    </source>
</evidence>
<evidence type="ECO:0000256" key="3">
    <source>
        <dbReference type="ARBA" id="ARBA00022525"/>
    </source>
</evidence>
<keyword evidence="4" id="KW-0732">Signal</keyword>
<dbReference type="EMBL" id="DF143392">
    <property type="protein sequence ID" value="GAA52975.1"/>
    <property type="molecule type" value="Genomic_DNA"/>
</dbReference>
<dbReference type="GO" id="GO:0005576">
    <property type="term" value="C:extracellular region"/>
    <property type="evidence" value="ECO:0007669"/>
    <property type="project" value="UniProtKB-SubCell"/>
</dbReference>
<reference evidence="5" key="1">
    <citation type="journal article" date="2011" name="Genome Biol.">
        <title>The draft genome of the carcinogenic human liver fluke Clonorchis sinensis.</title>
        <authorList>
            <person name="Wang X."/>
            <person name="Chen W."/>
            <person name="Huang Y."/>
            <person name="Sun J."/>
            <person name="Men J."/>
            <person name="Liu H."/>
            <person name="Luo F."/>
            <person name="Guo L."/>
            <person name="Lv X."/>
            <person name="Deng C."/>
            <person name="Zhou C."/>
            <person name="Fan Y."/>
            <person name="Li X."/>
            <person name="Huang L."/>
            <person name="Hu Y."/>
            <person name="Liang C."/>
            <person name="Hu X."/>
            <person name="Xu J."/>
            <person name="Yu X."/>
        </authorList>
    </citation>
    <scope>NUCLEOTIDE SEQUENCE [LARGE SCALE GENOMIC DNA]</scope>
    <source>
        <strain evidence="5">Henan</strain>
    </source>
</reference>